<name>A0ABU0YM92_9PROT</name>
<proteinExistence type="predicted"/>
<feature type="domain" description="DJ-1/PfpI" evidence="1">
    <location>
        <begin position="19"/>
        <end position="188"/>
    </location>
</feature>
<dbReference type="Pfam" id="PF01965">
    <property type="entry name" value="DJ-1_PfpI"/>
    <property type="match status" value="1"/>
</dbReference>
<sequence length="217" mass="23115">MPDTDAELAARLRKRTLDVAILLFPEVEVLDFAGPFEVFSVASRIARDRPHSPFRVSTVAARRMPVPARHGLPVIANFGFEEQPPVDLLIVPGGIVDEPLANPATLSWLGAASKQAALTASVCTGAFLLAKLGLLAGRSVTTHWEDIPDLRAAYPDLRVVENVSYVDEGAIVTSAGISAGIDMSLHLVGRVLGLPAARATARQMQYNWKEAAEAAAA</sequence>
<dbReference type="InterPro" id="IPR002818">
    <property type="entry name" value="DJ-1/PfpI"/>
</dbReference>
<dbReference type="PANTHER" id="PTHR43130:SF14">
    <property type="entry name" value="DJ-1_PFPI DOMAIN-CONTAINING PROTEIN"/>
    <property type="match status" value="1"/>
</dbReference>
<dbReference type="CDD" id="cd03139">
    <property type="entry name" value="GATase1_PfpI_2"/>
    <property type="match status" value="1"/>
</dbReference>
<keyword evidence="3" id="KW-1185">Reference proteome</keyword>
<gene>
    <name evidence="2" type="ORF">Q8A70_14295</name>
</gene>
<dbReference type="GO" id="GO:0016829">
    <property type="term" value="F:lyase activity"/>
    <property type="evidence" value="ECO:0007669"/>
    <property type="project" value="UniProtKB-KW"/>
</dbReference>
<accession>A0ABU0YM92</accession>
<evidence type="ECO:0000313" key="2">
    <source>
        <dbReference type="EMBL" id="MDQ7248851.1"/>
    </source>
</evidence>
<dbReference type="RefSeq" id="WP_379956332.1">
    <property type="nucleotide sequence ID" value="NZ_JAUYVI010000004.1"/>
</dbReference>
<dbReference type="EMBL" id="JAUYVI010000004">
    <property type="protein sequence ID" value="MDQ7248851.1"/>
    <property type="molecule type" value="Genomic_DNA"/>
</dbReference>
<dbReference type="PANTHER" id="PTHR43130">
    <property type="entry name" value="ARAC-FAMILY TRANSCRIPTIONAL REGULATOR"/>
    <property type="match status" value="1"/>
</dbReference>
<comment type="caution">
    <text evidence="2">The sequence shown here is derived from an EMBL/GenBank/DDBJ whole genome shotgun (WGS) entry which is preliminary data.</text>
</comment>
<evidence type="ECO:0000259" key="1">
    <source>
        <dbReference type="Pfam" id="PF01965"/>
    </source>
</evidence>
<evidence type="ECO:0000313" key="3">
    <source>
        <dbReference type="Proteomes" id="UP001230156"/>
    </source>
</evidence>
<dbReference type="Proteomes" id="UP001230156">
    <property type="component" value="Unassembled WGS sequence"/>
</dbReference>
<organism evidence="2 3">
    <name type="scientific">Dongia sedimenti</name>
    <dbReference type="NCBI Taxonomy" id="3064282"/>
    <lineage>
        <taxon>Bacteria</taxon>
        <taxon>Pseudomonadati</taxon>
        <taxon>Pseudomonadota</taxon>
        <taxon>Alphaproteobacteria</taxon>
        <taxon>Rhodospirillales</taxon>
        <taxon>Dongiaceae</taxon>
        <taxon>Dongia</taxon>
    </lineage>
</organism>
<dbReference type="Gene3D" id="3.40.50.880">
    <property type="match status" value="1"/>
</dbReference>
<dbReference type="EC" id="4.2.1.-" evidence="2"/>
<dbReference type="SUPFAM" id="SSF52317">
    <property type="entry name" value="Class I glutamine amidotransferase-like"/>
    <property type="match status" value="1"/>
</dbReference>
<protein>
    <submittedName>
        <fullName evidence="2">DJ-1/PfpI family protein</fullName>
        <ecNumber evidence="2">4.2.1.-</ecNumber>
    </submittedName>
</protein>
<dbReference type="InterPro" id="IPR029062">
    <property type="entry name" value="Class_I_gatase-like"/>
</dbReference>
<dbReference type="InterPro" id="IPR052158">
    <property type="entry name" value="INH-QAR"/>
</dbReference>
<reference evidence="3" key="1">
    <citation type="submission" date="2023-08" db="EMBL/GenBank/DDBJ databases">
        <title>Rhodospirillaceae gen. nov., a novel taxon isolated from the Yangtze River Yuezi River estuary sludge.</title>
        <authorList>
            <person name="Ruan L."/>
        </authorList>
    </citation>
    <scope>NUCLEOTIDE SEQUENCE [LARGE SCALE GENOMIC DNA]</scope>
    <source>
        <strain evidence="3">R-7</strain>
    </source>
</reference>
<keyword evidence="2" id="KW-0456">Lyase</keyword>